<evidence type="ECO:0008006" key="3">
    <source>
        <dbReference type="Google" id="ProtNLM"/>
    </source>
</evidence>
<gene>
    <name evidence="2" type="ORF">METZ01_LOCUS443873</name>
</gene>
<dbReference type="InterPro" id="IPR032710">
    <property type="entry name" value="NTF2-like_dom_sf"/>
</dbReference>
<evidence type="ECO:0000313" key="2">
    <source>
        <dbReference type="EMBL" id="SVD91019.1"/>
    </source>
</evidence>
<organism evidence="2">
    <name type="scientific">marine metagenome</name>
    <dbReference type="NCBI Taxonomy" id="408172"/>
    <lineage>
        <taxon>unclassified sequences</taxon>
        <taxon>metagenomes</taxon>
        <taxon>ecological metagenomes</taxon>
    </lineage>
</organism>
<reference evidence="2" key="1">
    <citation type="submission" date="2018-05" db="EMBL/GenBank/DDBJ databases">
        <authorList>
            <person name="Lanie J.A."/>
            <person name="Ng W.-L."/>
            <person name="Kazmierczak K.M."/>
            <person name="Andrzejewski T.M."/>
            <person name="Davidsen T.M."/>
            <person name="Wayne K.J."/>
            <person name="Tettelin H."/>
            <person name="Glass J.I."/>
            <person name="Rusch D."/>
            <person name="Podicherti R."/>
            <person name="Tsui H.-C.T."/>
            <person name="Winkler M.E."/>
        </authorList>
    </citation>
    <scope>NUCLEOTIDE SEQUENCE</scope>
</reference>
<name>A0A382Z745_9ZZZZ</name>
<proteinExistence type="predicted"/>
<keyword evidence="1" id="KW-0560">Oxidoreductase</keyword>
<dbReference type="SUPFAM" id="SSF54427">
    <property type="entry name" value="NTF2-like"/>
    <property type="match status" value="1"/>
</dbReference>
<sequence length="107" mass="12774">VEVELYLSVQQFLFLEARLLDERQFDDWLALFSDDALYWMPVRHNRLRESMDEAWEPSKEIEDESGLGYFEDNKNRLTRRVGRLKTGMAWAEDPPSRTRHLISNVEV</sequence>
<feature type="non-terminal residue" evidence="2">
    <location>
        <position position="1"/>
    </location>
</feature>
<dbReference type="Gene3D" id="3.10.450.50">
    <property type="match status" value="1"/>
</dbReference>
<dbReference type="CDD" id="cd00667">
    <property type="entry name" value="ring_hydroxylating_dioxygenases_beta"/>
    <property type="match status" value="1"/>
</dbReference>
<dbReference type="PANTHER" id="PTHR41534">
    <property type="entry name" value="BLR3401 PROTEIN"/>
    <property type="match status" value="1"/>
</dbReference>
<protein>
    <recommendedName>
        <fullName evidence="3">SnoaL-like domain-containing protein</fullName>
    </recommendedName>
</protein>
<accession>A0A382Z745</accession>
<dbReference type="Pfam" id="PF00866">
    <property type="entry name" value="Ring_hydroxyl_B"/>
    <property type="match status" value="1"/>
</dbReference>
<dbReference type="EMBL" id="UINC01181364">
    <property type="protein sequence ID" value="SVD91019.1"/>
    <property type="molecule type" value="Genomic_DNA"/>
</dbReference>
<dbReference type="GO" id="GO:0016491">
    <property type="term" value="F:oxidoreductase activity"/>
    <property type="evidence" value="ECO:0007669"/>
    <property type="project" value="UniProtKB-KW"/>
</dbReference>
<dbReference type="InterPro" id="IPR000391">
    <property type="entry name" value="Rng_hydr_dOase-bsu"/>
</dbReference>
<feature type="non-terminal residue" evidence="2">
    <location>
        <position position="107"/>
    </location>
</feature>
<dbReference type="PANTHER" id="PTHR41534:SF2">
    <property type="entry name" value="3-PHENYLPROPIONATE_CINNAMIC ACID DIOXYGENASE SUBUNIT BETA"/>
    <property type="match status" value="1"/>
</dbReference>
<dbReference type="AlphaFoldDB" id="A0A382Z745"/>
<evidence type="ECO:0000256" key="1">
    <source>
        <dbReference type="ARBA" id="ARBA00023002"/>
    </source>
</evidence>
<dbReference type="GO" id="GO:0019380">
    <property type="term" value="P:3-phenylpropionate catabolic process"/>
    <property type="evidence" value="ECO:0007669"/>
    <property type="project" value="TreeGrafter"/>
</dbReference>